<name>A0A6J0BIJ1_NEOLC</name>
<protein>
    <submittedName>
        <fullName evidence="4">Uncharacterized protein K02A2.6-like</fullName>
    </submittedName>
</protein>
<dbReference type="PROSITE" id="PS50994">
    <property type="entry name" value="INTEGRASE"/>
    <property type="match status" value="1"/>
</dbReference>
<dbReference type="OrthoDB" id="7696944at2759"/>
<dbReference type="InterPro" id="IPR050951">
    <property type="entry name" value="Retrovirus_Pol_polyprotein"/>
</dbReference>
<dbReference type="InParanoid" id="A0A6J0BIJ1"/>
<dbReference type="InterPro" id="IPR001584">
    <property type="entry name" value="Integrase_cat-core"/>
</dbReference>
<reference evidence="4" key="1">
    <citation type="submission" date="2025-08" db="UniProtKB">
        <authorList>
            <consortium name="RefSeq"/>
        </authorList>
    </citation>
    <scope>IDENTIFICATION</scope>
    <source>
        <tissue evidence="4">Thorax and Abdomen</tissue>
    </source>
</reference>
<dbReference type="InterPro" id="IPR036397">
    <property type="entry name" value="RNaseH_sf"/>
</dbReference>
<dbReference type="AlphaFoldDB" id="A0A6J0BIJ1"/>
<dbReference type="RefSeq" id="XP_015514579.1">
    <property type="nucleotide sequence ID" value="XM_015659093.1"/>
</dbReference>
<feature type="compositionally biased region" description="Basic and acidic residues" evidence="1">
    <location>
        <begin position="182"/>
        <end position="191"/>
    </location>
</feature>
<evidence type="ECO:0000259" key="2">
    <source>
        <dbReference type="PROSITE" id="PS50994"/>
    </source>
</evidence>
<dbReference type="KEGG" id="nlo:107220481"/>
<organism evidence="4">
    <name type="scientific">Neodiprion lecontei</name>
    <name type="common">Redheaded pine sawfly</name>
    <dbReference type="NCBI Taxonomy" id="441921"/>
    <lineage>
        <taxon>Eukaryota</taxon>
        <taxon>Metazoa</taxon>
        <taxon>Ecdysozoa</taxon>
        <taxon>Arthropoda</taxon>
        <taxon>Hexapoda</taxon>
        <taxon>Insecta</taxon>
        <taxon>Pterygota</taxon>
        <taxon>Neoptera</taxon>
        <taxon>Endopterygota</taxon>
        <taxon>Hymenoptera</taxon>
        <taxon>Tenthredinoidea</taxon>
        <taxon>Diprionidae</taxon>
        <taxon>Diprioninae</taxon>
        <taxon>Neodiprion</taxon>
    </lineage>
</organism>
<feature type="region of interest" description="Disordered" evidence="1">
    <location>
        <begin position="182"/>
        <end position="205"/>
    </location>
</feature>
<keyword evidence="3" id="KW-1185">Reference proteome</keyword>
<dbReference type="PANTHER" id="PTHR37984">
    <property type="entry name" value="PROTEIN CBG26694"/>
    <property type="match status" value="1"/>
</dbReference>
<feature type="region of interest" description="Disordered" evidence="1">
    <location>
        <begin position="253"/>
        <end position="283"/>
    </location>
</feature>
<sequence length="283" mass="32420">MEVIIKLHPWSWPEKPWKRVHTDFLGPYKGHNFLLIVDARTKWPEIFVMKSTMAQQTIKVFQQTFARHGLPRQIVSDNGPQFTSDEFTRFVSSAGIKHIRSAVRHPASNGAAENLVRSFKRKLKIMLKNGKTAQEAVDAFLFEYRSTQHCTTGETPAKLMLGRQIRTKFDLMRPDIKKHQEQAVHRQERNARGGRTTQFSRGERVWAKNFSRNEPPWTEATTEQRLGPVTYTVKLDSGGVVKRHVDQLVRGGALMTSSKPEAANGQDARQPARRSPRLNRQQA</sequence>
<dbReference type="Proteomes" id="UP000829291">
    <property type="component" value="Chromosome 4"/>
</dbReference>
<evidence type="ECO:0000256" key="1">
    <source>
        <dbReference type="SAM" id="MobiDB-lite"/>
    </source>
</evidence>
<dbReference type="Gene3D" id="3.30.420.10">
    <property type="entry name" value="Ribonuclease H-like superfamily/Ribonuclease H"/>
    <property type="match status" value="1"/>
</dbReference>
<dbReference type="FunFam" id="3.30.420.10:FF:000063">
    <property type="entry name" value="Retrovirus-related Pol polyprotein from transposon 297-like Protein"/>
    <property type="match status" value="1"/>
</dbReference>
<gene>
    <name evidence="4" type="primary">LOC107220481</name>
</gene>
<dbReference type="InterPro" id="IPR012337">
    <property type="entry name" value="RNaseH-like_sf"/>
</dbReference>
<dbReference type="GO" id="GO:0003676">
    <property type="term" value="F:nucleic acid binding"/>
    <property type="evidence" value="ECO:0007669"/>
    <property type="project" value="InterPro"/>
</dbReference>
<dbReference type="Pfam" id="PF00665">
    <property type="entry name" value="rve"/>
    <property type="match status" value="1"/>
</dbReference>
<accession>A0A6J0BIJ1</accession>
<feature type="domain" description="Integrase catalytic" evidence="2">
    <location>
        <begin position="12"/>
        <end position="164"/>
    </location>
</feature>
<dbReference type="SUPFAM" id="SSF53098">
    <property type="entry name" value="Ribonuclease H-like"/>
    <property type="match status" value="1"/>
</dbReference>
<dbReference type="GO" id="GO:0015074">
    <property type="term" value="P:DNA integration"/>
    <property type="evidence" value="ECO:0007669"/>
    <property type="project" value="InterPro"/>
</dbReference>
<dbReference type="PANTHER" id="PTHR37984:SF5">
    <property type="entry name" value="PROTEIN NYNRIN-LIKE"/>
    <property type="match status" value="1"/>
</dbReference>
<proteinExistence type="predicted"/>
<evidence type="ECO:0000313" key="3">
    <source>
        <dbReference type="Proteomes" id="UP000829291"/>
    </source>
</evidence>
<dbReference type="GeneID" id="107220481"/>
<evidence type="ECO:0000313" key="4">
    <source>
        <dbReference type="RefSeq" id="XP_015514579.1"/>
    </source>
</evidence>